<dbReference type="Proteomes" id="UP000095347">
    <property type="component" value="Unassembled WGS sequence"/>
</dbReference>
<dbReference type="RefSeq" id="WP_069959360.1">
    <property type="nucleotide sequence ID" value="NZ_MCGG01000078.1"/>
</dbReference>
<keyword evidence="2" id="KW-0677">Repeat</keyword>
<dbReference type="GO" id="GO:0046872">
    <property type="term" value="F:metal ion binding"/>
    <property type="evidence" value="ECO:0007669"/>
    <property type="project" value="UniProtKB-KW"/>
</dbReference>
<dbReference type="Pfam" id="PF01380">
    <property type="entry name" value="SIS"/>
    <property type="match status" value="1"/>
</dbReference>
<dbReference type="OrthoDB" id="9762536at2"/>
<feature type="site" description="Catalytically relevant" evidence="6">
    <location>
        <position position="153"/>
    </location>
</feature>
<evidence type="ECO:0000259" key="9">
    <source>
        <dbReference type="PROSITE" id="PS51464"/>
    </source>
</evidence>
<feature type="domain" description="CBS" evidence="8">
    <location>
        <begin position="210"/>
        <end position="269"/>
    </location>
</feature>
<dbReference type="AlphaFoldDB" id="A0A1E5Q331"/>
<dbReference type="SUPFAM" id="SSF53697">
    <property type="entry name" value="SIS domain"/>
    <property type="match status" value="1"/>
</dbReference>
<dbReference type="CDD" id="cd04604">
    <property type="entry name" value="CBS_pair_SIS_assoc"/>
    <property type="match status" value="1"/>
</dbReference>
<feature type="domain" description="SIS" evidence="9">
    <location>
        <begin position="42"/>
        <end position="185"/>
    </location>
</feature>
<evidence type="ECO:0000313" key="11">
    <source>
        <dbReference type="Proteomes" id="UP000095347"/>
    </source>
</evidence>
<keyword evidence="5" id="KW-0479">Metal-binding</keyword>
<dbReference type="InterPro" id="IPR000644">
    <property type="entry name" value="CBS_dom"/>
</dbReference>
<dbReference type="GO" id="GO:1901135">
    <property type="term" value="P:carbohydrate derivative metabolic process"/>
    <property type="evidence" value="ECO:0007669"/>
    <property type="project" value="InterPro"/>
</dbReference>
<keyword evidence="11" id="KW-1185">Reference proteome</keyword>
<name>A0A1E5Q331_9PROT</name>
<feature type="binding site" evidence="5">
    <location>
        <position position="83"/>
    </location>
    <ligand>
        <name>Zn(2+)</name>
        <dbReference type="ChEBI" id="CHEBI:29105"/>
    </ligand>
</feature>
<dbReference type="PROSITE" id="PS51371">
    <property type="entry name" value="CBS"/>
    <property type="match status" value="2"/>
</dbReference>
<reference evidence="11" key="1">
    <citation type="submission" date="2016-07" db="EMBL/GenBank/DDBJ databases">
        <authorList>
            <person name="Florea S."/>
            <person name="Webb J.S."/>
            <person name="Jaromczyk J."/>
            <person name="Schardl C.L."/>
        </authorList>
    </citation>
    <scope>NUCLEOTIDE SEQUENCE [LARGE SCALE GENOMIC DNA]</scope>
    <source>
        <strain evidence="11">MV-1</strain>
    </source>
</reference>
<dbReference type="SMART" id="SM00116">
    <property type="entry name" value="CBS"/>
    <property type="match status" value="2"/>
</dbReference>
<dbReference type="GO" id="GO:0097367">
    <property type="term" value="F:carbohydrate derivative binding"/>
    <property type="evidence" value="ECO:0007669"/>
    <property type="project" value="InterPro"/>
</dbReference>
<feature type="site" description="Catalytically relevant" evidence="6">
    <location>
        <position position="194"/>
    </location>
</feature>
<evidence type="ECO:0000256" key="7">
    <source>
        <dbReference type="PROSITE-ProRule" id="PRU00703"/>
    </source>
</evidence>
<dbReference type="FunFam" id="3.40.50.10490:FF:000011">
    <property type="entry name" value="Arabinose 5-phosphate isomerase"/>
    <property type="match status" value="1"/>
</dbReference>
<evidence type="ECO:0000256" key="2">
    <source>
        <dbReference type="ARBA" id="ARBA00022737"/>
    </source>
</evidence>
<dbReference type="STRING" id="28181.BEN30_00970"/>
<evidence type="ECO:0000256" key="3">
    <source>
        <dbReference type="ARBA" id="ARBA00023122"/>
    </source>
</evidence>
<gene>
    <name evidence="10" type="ORF">BEN30_00970</name>
</gene>
<evidence type="ECO:0000256" key="6">
    <source>
        <dbReference type="PIRSR" id="PIRSR004692-3"/>
    </source>
</evidence>
<proteinExistence type="inferred from homology"/>
<dbReference type="EMBL" id="MCGG01000078">
    <property type="protein sequence ID" value="OEJ64012.1"/>
    <property type="molecule type" value="Genomic_DNA"/>
</dbReference>
<sequence>MAQSKTKTIASSDIESARRVLKTESQALDALAASLDGPFTDALDLIDTATGRVVVTGMGKSGHVGNKIVATLASTGQPAFFVHPGEASHGDLGMVQLDDVVIALSNSGETSELSDIIAFTRRHRIGLIAITGRAGSTLAEAADVALVIPDSPEACPMGLAPTTSTTVMLALGDALAVCLLERKGFTAQDFQNFHPGGKLGQRLLKVADLMHAGDQVPLIGQNAPMSEALIVMTQKSFGAVGVLDGDGTLVGVITDGDLRRHMSKDLIDRRAGDVMTKGCVSARPSQIASEALAIMNERKITSLFCVEEGKPVGIVHIHDCLRAGVA</sequence>
<evidence type="ECO:0000256" key="4">
    <source>
        <dbReference type="PIRNR" id="PIRNR004692"/>
    </source>
</evidence>
<accession>A0A1E5Q331</accession>
<evidence type="ECO:0000256" key="1">
    <source>
        <dbReference type="ARBA" id="ARBA00008165"/>
    </source>
</evidence>
<dbReference type="InterPro" id="IPR046342">
    <property type="entry name" value="CBS_dom_sf"/>
</dbReference>
<dbReference type="NCBIfam" id="TIGR00393">
    <property type="entry name" value="kpsF"/>
    <property type="match status" value="1"/>
</dbReference>
<dbReference type="Gene3D" id="3.40.50.10490">
    <property type="entry name" value="Glucose-6-phosphate isomerase like protein, domain 1"/>
    <property type="match status" value="1"/>
</dbReference>
<feature type="site" description="Catalytically relevant" evidence="6">
    <location>
        <position position="112"/>
    </location>
</feature>
<evidence type="ECO:0000256" key="5">
    <source>
        <dbReference type="PIRSR" id="PIRSR004692-2"/>
    </source>
</evidence>
<dbReference type="InterPro" id="IPR004800">
    <property type="entry name" value="KdsD/KpsF-type"/>
</dbReference>
<feature type="site" description="Catalytically relevant" evidence="6">
    <location>
        <position position="60"/>
    </location>
</feature>
<dbReference type="PROSITE" id="PS51464">
    <property type="entry name" value="SIS"/>
    <property type="match status" value="1"/>
</dbReference>
<dbReference type="PANTHER" id="PTHR42745">
    <property type="match status" value="1"/>
</dbReference>
<dbReference type="PANTHER" id="PTHR42745:SF1">
    <property type="entry name" value="ARABINOSE 5-PHOSPHATE ISOMERASE KDSD"/>
    <property type="match status" value="1"/>
</dbReference>
<dbReference type="PIRSF" id="PIRSF004692">
    <property type="entry name" value="KdsD_KpsF"/>
    <property type="match status" value="1"/>
</dbReference>
<protein>
    <submittedName>
        <fullName evidence="10">D-arabinose 5-phosphate</fullName>
    </submittedName>
</protein>
<comment type="caution">
    <text evidence="10">The sequence shown here is derived from an EMBL/GenBank/DDBJ whole genome shotgun (WGS) entry which is preliminary data.</text>
</comment>
<comment type="similarity">
    <text evidence="1 4">Belongs to the SIS family. GutQ/KpsF subfamily.</text>
</comment>
<evidence type="ECO:0000313" key="10">
    <source>
        <dbReference type="EMBL" id="OEJ64012.1"/>
    </source>
</evidence>
<dbReference type="InterPro" id="IPR001347">
    <property type="entry name" value="SIS_dom"/>
</dbReference>
<feature type="domain" description="CBS" evidence="8">
    <location>
        <begin position="275"/>
        <end position="326"/>
    </location>
</feature>
<keyword evidence="5" id="KW-0862">Zinc</keyword>
<dbReference type="Pfam" id="PF00571">
    <property type="entry name" value="CBS"/>
    <property type="match status" value="2"/>
</dbReference>
<dbReference type="CDD" id="cd05014">
    <property type="entry name" value="SIS_Kpsf"/>
    <property type="match status" value="1"/>
</dbReference>
<dbReference type="GO" id="GO:0005975">
    <property type="term" value="P:carbohydrate metabolic process"/>
    <property type="evidence" value="ECO:0007669"/>
    <property type="project" value="InterPro"/>
</dbReference>
<dbReference type="InterPro" id="IPR046348">
    <property type="entry name" value="SIS_dom_sf"/>
</dbReference>
<dbReference type="InterPro" id="IPR050986">
    <property type="entry name" value="GutQ/KpsF_isomerases"/>
</dbReference>
<organism evidence="10 11">
    <name type="scientific">Magnetovibrio blakemorei</name>
    <dbReference type="NCBI Taxonomy" id="28181"/>
    <lineage>
        <taxon>Bacteria</taxon>
        <taxon>Pseudomonadati</taxon>
        <taxon>Pseudomonadota</taxon>
        <taxon>Alphaproteobacteria</taxon>
        <taxon>Rhodospirillales</taxon>
        <taxon>Magnetovibrionaceae</taxon>
        <taxon>Magnetovibrio</taxon>
    </lineage>
</organism>
<dbReference type="GO" id="GO:0019146">
    <property type="term" value="F:arabinose-5-phosphate isomerase activity"/>
    <property type="evidence" value="ECO:0007669"/>
    <property type="project" value="UniProtKB-ARBA"/>
</dbReference>
<keyword evidence="3 7" id="KW-0129">CBS domain</keyword>
<dbReference type="InterPro" id="IPR035474">
    <property type="entry name" value="SIS_Kpsf"/>
</dbReference>
<evidence type="ECO:0000259" key="8">
    <source>
        <dbReference type="PROSITE" id="PS51371"/>
    </source>
</evidence>
<dbReference type="Gene3D" id="3.10.580.10">
    <property type="entry name" value="CBS-domain"/>
    <property type="match status" value="1"/>
</dbReference>